<dbReference type="EMBL" id="JALBUU010000004">
    <property type="protein sequence ID" value="MCI0754699.1"/>
    <property type="molecule type" value="Genomic_DNA"/>
</dbReference>
<proteinExistence type="predicted"/>
<name>A0ABS9W5X9_9PROT</name>
<keyword evidence="3" id="KW-1185">Reference proteome</keyword>
<gene>
    <name evidence="2" type="ORF">MON41_13115</name>
</gene>
<organism evidence="2 3">
    <name type="scientific">Teichococcus vastitatis</name>
    <dbReference type="NCBI Taxonomy" id="2307076"/>
    <lineage>
        <taxon>Bacteria</taxon>
        <taxon>Pseudomonadati</taxon>
        <taxon>Pseudomonadota</taxon>
        <taxon>Alphaproteobacteria</taxon>
        <taxon>Acetobacterales</taxon>
        <taxon>Roseomonadaceae</taxon>
        <taxon>Roseomonas</taxon>
    </lineage>
</organism>
<evidence type="ECO:0000313" key="3">
    <source>
        <dbReference type="Proteomes" id="UP001201985"/>
    </source>
</evidence>
<evidence type="ECO:0000256" key="1">
    <source>
        <dbReference type="SAM" id="MobiDB-lite"/>
    </source>
</evidence>
<accession>A0ABS9W5X9</accession>
<comment type="caution">
    <text evidence="2">The sequence shown here is derived from an EMBL/GenBank/DDBJ whole genome shotgun (WGS) entry which is preliminary data.</text>
</comment>
<dbReference type="Proteomes" id="UP001201985">
    <property type="component" value="Unassembled WGS sequence"/>
</dbReference>
<reference evidence="2 3" key="1">
    <citation type="submission" date="2022-03" db="EMBL/GenBank/DDBJ databases">
        <title>Complete genome analysis of Roseomonas KG 17.1 : a prolific producer of plant growth promoters.</title>
        <authorList>
            <person name="Saadouli I."/>
            <person name="Najjari A."/>
            <person name="Mosbah A."/>
            <person name="Ouzari H.I."/>
        </authorList>
    </citation>
    <scope>NUCLEOTIDE SEQUENCE [LARGE SCALE GENOMIC DNA]</scope>
    <source>
        <strain evidence="2 3">KG17-1</strain>
    </source>
</reference>
<feature type="region of interest" description="Disordered" evidence="1">
    <location>
        <begin position="45"/>
        <end position="65"/>
    </location>
</feature>
<sequence>MRTITLADLAVTAVLALLAVPTLAMAVAELPKAWQGGVPAGAVTGGHPHAADYPAPPGWTIRPQG</sequence>
<protein>
    <submittedName>
        <fullName evidence="2">Uncharacterized protein</fullName>
    </submittedName>
</protein>
<dbReference type="RefSeq" id="WP_120008514.1">
    <property type="nucleotide sequence ID" value="NZ_JALBUU010000004.1"/>
</dbReference>
<evidence type="ECO:0000313" key="2">
    <source>
        <dbReference type="EMBL" id="MCI0754699.1"/>
    </source>
</evidence>